<organism evidence="3">
    <name type="scientific">Cupriavidus necator</name>
    <name type="common">Alcaligenes eutrophus</name>
    <name type="synonym">Ralstonia eutropha</name>
    <dbReference type="NCBI Taxonomy" id="106590"/>
    <lineage>
        <taxon>Bacteria</taxon>
        <taxon>Pseudomonadati</taxon>
        <taxon>Pseudomonadota</taxon>
        <taxon>Betaproteobacteria</taxon>
        <taxon>Burkholderiales</taxon>
        <taxon>Burkholderiaceae</taxon>
        <taxon>Cupriavidus</taxon>
    </lineage>
</organism>
<feature type="region of interest" description="Disordered" evidence="1">
    <location>
        <begin position="523"/>
        <end position="547"/>
    </location>
</feature>
<dbReference type="Pfam" id="PF03929">
    <property type="entry name" value="PepSY_TM"/>
    <property type="match status" value="1"/>
</dbReference>
<feature type="transmembrane region" description="Helical" evidence="2">
    <location>
        <begin position="12"/>
        <end position="36"/>
    </location>
</feature>
<evidence type="ECO:0000256" key="2">
    <source>
        <dbReference type="SAM" id="Phobius"/>
    </source>
</evidence>
<dbReference type="RefSeq" id="WP_340531125.1">
    <property type="nucleotide sequence ID" value="NZ_FMSH01000549.1"/>
</dbReference>
<gene>
    <name evidence="3" type="ORF">CNECB9_980013</name>
</gene>
<name>A0A1K0ITA4_CUPNE</name>
<sequence>MRAGFRQSMAWLHTWSGLLVCWVLLLMFCGGTASYFKEEISLWMRPELHRTAPAAEVPAAQVAQNAVRYLSRQAPDAARWFITLPDDRRQAASVLWVYKPGQAPRDADGKPRRFDSRLLDPATGAPLQAARETRGGEFLYRLHFDLHYMPARWARWIAGFCAMFMLVAIISGVITHRRIFADFFTFRRGKGQRSWLDAHNALAVLALPFHLMITYTGLVTLLFMYMPWGIEAAYRGGERAFQAEAMLRPLPARAAGTPAALASVADMVAQAERRWQGAAPRRITVNLPGDANATVALTRAEPTTLAHDAPTLEFSGTSGAMLRAYAEDKSAAELTRSVMTGLHIAGFASPGLRALFFLCGLAGTAMVATGAILWAVRTRQQQAKALAAGARPGVGLRLVEALNIGAVAGLPIAFASYFWANRLLPVDLAQRPEAEIRWFFIAWAASALLALLRPALAMWRAQLWVGAALFGGVPVLNALTTGSHLGVTLLQGRGPAAVAGFDLVTLALGIALAAAAWMVGRGQPAPRRTSRQPQKVAEVAAGTQEPA</sequence>
<feature type="transmembrane region" description="Helical" evidence="2">
    <location>
        <begin position="156"/>
        <end position="180"/>
    </location>
</feature>
<feature type="transmembrane region" description="Helical" evidence="2">
    <location>
        <begin position="497"/>
        <end position="519"/>
    </location>
</feature>
<evidence type="ECO:0000313" key="3">
    <source>
        <dbReference type="EMBL" id="SCV02398.1"/>
    </source>
</evidence>
<keyword evidence="2" id="KW-0472">Membrane</keyword>
<dbReference type="PANTHER" id="PTHR34219:SF4">
    <property type="entry name" value="PEPSY DOMAIN-CONTAINING PROTEIN"/>
    <property type="match status" value="1"/>
</dbReference>
<dbReference type="AlphaFoldDB" id="A0A1K0ITA4"/>
<evidence type="ECO:0000256" key="1">
    <source>
        <dbReference type="SAM" id="MobiDB-lite"/>
    </source>
</evidence>
<feature type="transmembrane region" description="Helical" evidence="2">
    <location>
        <begin position="201"/>
        <end position="226"/>
    </location>
</feature>
<keyword evidence="2" id="KW-0812">Transmembrane</keyword>
<feature type="transmembrane region" description="Helical" evidence="2">
    <location>
        <begin position="354"/>
        <end position="376"/>
    </location>
</feature>
<protein>
    <submittedName>
        <fullName evidence="3">Uncharacterized iron-regulated membrane protein</fullName>
    </submittedName>
</protein>
<dbReference type="EMBL" id="FMSH01000549">
    <property type="protein sequence ID" value="SCV02398.1"/>
    <property type="molecule type" value="Genomic_DNA"/>
</dbReference>
<dbReference type="PANTHER" id="PTHR34219">
    <property type="entry name" value="IRON-REGULATED INNER MEMBRANE PROTEIN-RELATED"/>
    <property type="match status" value="1"/>
</dbReference>
<reference evidence="3" key="1">
    <citation type="submission" date="2016-09" db="EMBL/GenBank/DDBJ databases">
        <authorList>
            <person name="Capua I."/>
            <person name="De Benedictis P."/>
            <person name="Joannis T."/>
            <person name="Lombin L.H."/>
            <person name="Cattoli G."/>
        </authorList>
    </citation>
    <scope>NUCLEOTIDE SEQUENCE</scope>
    <source>
        <strain evidence="3">B9</strain>
    </source>
</reference>
<accession>A0A1K0ITA4</accession>
<feature type="transmembrane region" description="Helical" evidence="2">
    <location>
        <begin position="397"/>
        <end position="418"/>
    </location>
</feature>
<proteinExistence type="predicted"/>
<keyword evidence="2" id="KW-1133">Transmembrane helix</keyword>
<dbReference type="InterPro" id="IPR005625">
    <property type="entry name" value="PepSY-ass_TM"/>
</dbReference>
<feature type="transmembrane region" description="Helical" evidence="2">
    <location>
        <begin position="438"/>
        <end position="456"/>
    </location>
</feature>
<feature type="transmembrane region" description="Helical" evidence="2">
    <location>
        <begin position="463"/>
        <end position="485"/>
    </location>
</feature>